<dbReference type="AlphaFoldDB" id="A0A2Z3GNR7"/>
<evidence type="ECO:0000313" key="2">
    <source>
        <dbReference type="EMBL" id="AWM34908.1"/>
    </source>
</evidence>
<reference evidence="3" key="1">
    <citation type="submission" date="2018-04" db="EMBL/GenBank/DDBJ databases">
        <title>Complete genome of Antarctic heterotrophic bacterium Hymenobacter nivis.</title>
        <authorList>
            <person name="Terashima M."/>
        </authorList>
    </citation>
    <scope>NUCLEOTIDE SEQUENCE [LARGE SCALE GENOMIC DNA]</scope>
    <source>
        <strain evidence="3">NBRC 111535</strain>
    </source>
</reference>
<dbReference type="Gene3D" id="3.40.50.2000">
    <property type="entry name" value="Glycogen Phosphorylase B"/>
    <property type="match status" value="1"/>
</dbReference>
<dbReference type="OrthoDB" id="9811239at2"/>
<accession>A0A2Z3GNR7</accession>
<feature type="domain" description="Glycosyl transferase family 1" evidence="1">
    <location>
        <begin position="206"/>
        <end position="355"/>
    </location>
</feature>
<dbReference type="SUPFAM" id="SSF53756">
    <property type="entry name" value="UDP-Glycosyltransferase/glycogen phosphorylase"/>
    <property type="match status" value="1"/>
</dbReference>
<dbReference type="InterPro" id="IPR001296">
    <property type="entry name" value="Glyco_trans_1"/>
</dbReference>
<dbReference type="PANTHER" id="PTHR46401">
    <property type="entry name" value="GLYCOSYLTRANSFERASE WBBK-RELATED"/>
    <property type="match status" value="1"/>
</dbReference>
<dbReference type="Proteomes" id="UP000245999">
    <property type="component" value="Chromosome"/>
</dbReference>
<gene>
    <name evidence="2" type="ORF">DDQ68_20295</name>
</gene>
<organism evidence="2 3">
    <name type="scientific">Hymenobacter nivis</name>
    <dbReference type="NCBI Taxonomy" id="1850093"/>
    <lineage>
        <taxon>Bacteria</taxon>
        <taxon>Pseudomonadati</taxon>
        <taxon>Bacteroidota</taxon>
        <taxon>Cytophagia</taxon>
        <taxon>Cytophagales</taxon>
        <taxon>Hymenobacteraceae</taxon>
        <taxon>Hymenobacter</taxon>
    </lineage>
</organism>
<evidence type="ECO:0000259" key="1">
    <source>
        <dbReference type="Pfam" id="PF00534"/>
    </source>
</evidence>
<dbReference type="KEGG" id="hnv:DDQ68_20295"/>
<dbReference type="CDD" id="cd03809">
    <property type="entry name" value="GT4_MtfB-like"/>
    <property type="match status" value="1"/>
</dbReference>
<dbReference type="RefSeq" id="WP_109657929.1">
    <property type="nucleotide sequence ID" value="NZ_CP029145.1"/>
</dbReference>
<dbReference type="PANTHER" id="PTHR46401:SF8">
    <property type="entry name" value="BLL6006 PROTEIN"/>
    <property type="match status" value="1"/>
</dbReference>
<dbReference type="EMBL" id="CP029145">
    <property type="protein sequence ID" value="AWM34908.1"/>
    <property type="molecule type" value="Genomic_DNA"/>
</dbReference>
<evidence type="ECO:0000313" key="3">
    <source>
        <dbReference type="Proteomes" id="UP000245999"/>
    </source>
</evidence>
<name>A0A2Z3GNR7_9BACT</name>
<protein>
    <recommendedName>
        <fullName evidence="1">Glycosyl transferase family 1 domain-containing protein</fullName>
    </recommendedName>
</protein>
<sequence>MAKRKRIALIYAYNENWIGGTYYIENLIAALGQLPDAKQPELLIFSHEAADAERLQQAVYYPYWSFRRFERSLSLPERALNKLTSKVLGRRFISPLYNDIDLVFPLPVALRSYFRHVLHQLYWIPDFQEHYLPAFFAPEEIQGRKAEQQVVVNSGKHIVFSSHAAQHDFESIYPLNQLIQHVLQFAVTSAAVSKPSDTCVKYGIESPYFICSNQFWKHKNHPVVLRALAQLLQTHPQAQGVFTGKEYDHRNPTYYEELVALKSELALDKAVKFLGFIPRKDQVALMQQAVAVIQPSLFEGWSTVVEDAKALNTPLVVSDLKVHEEQLLNYEAKLFFSPDDASTLAHCMAQVLNGQLPARPYDYHRDVVRFGERFMESVSRILVN</sequence>
<keyword evidence="3" id="KW-1185">Reference proteome</keyword>
<proteinExistence type="predicted"/>
<dbReference type="GO" id="GO:0016757">
    <property type="term" value="F:glycosyltransferase activity"/>
    <property type="evidence" value="ECO:0007669"/>
    <property type="project" value="InterPro"/>
</dbReference>
<dbReference type="Pfam" id="PF00534">
    <property type="entry name" value="Glycos_transf_1"/>
    <property type="match status" value="1"/>
</dbReference>